<comment type="caution">
    <text evidence="2">The sequence shown here is derived from an EMBL/GenBank/DDBJ whole genome shotgun (WGS) entry which is preliminary data.</text>
</comment>
<evidence type="ECO:0000313" key="3">
    <source>
        <dbReference type="Proteomes" id="UP000028715"/>
    </source>
</evidence>
<accession>A0A085ZNJ2</accession>
<dbReference type="RefSeq" id="WP_035683973.1">
    <property type="nucleotide sequence ID" value="NZ_JPRL01000001.1"/>
</dbReference>
<keyword evidence="1" id="KW-0472">Membrane</keyword>
<sequence length="111" mass="12763">MLEKLKEINSKRSVEKISMVLIIVAILHLLNVFAVYYSTKLNLSNPLIPKCLAFEIFNPYAEKGFILAFGLLIATFSKFLKQNLIVITICLLILVLYYLTGFEPNFEEYPK</sequence>
<protein>
    <submittedName>
        <fullName evidence="2">Uncharacterized protein</fullName>
    </submittedName>
</protein>
<evidence type="ECO:0000256" key="1">
    <source>
        <dbReference type="SAM" id="Phobius"/>
    </source>
</evidence>
<feature type="transmembrane region" description="Helical" evidence="1">
    <location>
        <begin position="20"/>
        <end position="37"/>
    </location>
</feature>
<proteinExistence type="predicted"/>
<feature type="transmembrane region" description="Helical" evidence="1">
    <location>
        <begin position="83"/>
        <end position="100"/>
    </location>
</feature>
<feature type="transmembrane region" description="Helical" evidence="1">
    <location>
        <begin position="57"/>
        <end position="76"/>
    </location>
</feature>
<gene>
    <name evidence="2" type="ORF">IW19_10935</name>
</gene>
<organism evidence="2 3">
    <name type="scientific">Flavobacterium reichenbachii</name>
    <dbReference type="NCBI Taxonomy" id="362418"/>
    <lineage>
        <taxon>Bacteria</taxon>
        <taxon>Pseudomonadati</taxon>
        <taxon>Bacteroidota</taxon>
        <taxon>Flavobacteriia</taxon>
        <taxon>Flavobacteriales</taxon>
        <taxon>Flavobacteriaceae</taxon>
        <taxon>Flavobacterium</taxon>
    </lineage>
</organism>
<keyword evidence="1" id="KW-0812">Transmembrane</keyword>
<dbReference type="OrthoDB" id="1376944at2"/>
<reference evidence="2 3" key="1">
    <citation type="submission" date="2014-07" db="EMBL/GenBank/DDBJ databases">
        <title>Genome of Flavobacterium reichenbachii LMG 25512.</title>
        <authorList>
            <person name="Stropko S.J."/>
            <person name="Pipes S.E."/>
            <person name="Newman J.D."/>
        </authorList>
    </citation>
    <scope>NUCLEOTIDE SEQUENCE [LARGE SCALE GENOMIC DNA]</scope>
    <source>
        <strain evidence="2 3">LMG 25512</strain>
    </source>
</reference>
<name>A0A085ZNJ2_9FLAO</name>
<evidence type="ECO:0000313" key="2">
    <source>
        <dbReference type="EMBL" id="KFF06006.1"/>
    </source>
</evidence>
<dbReference type="EMBL" id="JPRL01000001">
    <property type="protein sequence ID" value="KFF06006.1"/>
    <property type="molecule type" value="Genomic_DNA"/>
</dbReference>
<keyword evidence="3" id="KW-1185">Reference proteome</keyword>
<dbReference type="AlphaFoldDB" id="A0A085ZNJ2"/>
<keyword evidence="1" id="KW-1133">Transmembrane helix</keyword>
<dbReference type="Proteomes" id="UP000028715">
    <property type="component" value="Unassembled WGS sequence"/>
</dbReference>